<dbReference type="Pfam" id="PF02194">
    <property type="entry name" value="PXA"/>
    <property type="match status" value="1"/>
</dbReference>
<evidence type="ECO:0000256" key="2">
    <source>
        <dbReference type="SAM" id="Phobius"/>
    </source>
</evidence>
<feature type="compositionally biased region" description="Basic residues" evidence="1">
    <location>
        <begin position="539"/>
        <end position="552"/>
    </location>
</feature>
<dbReference type="Pfam" id="PF00787">
    <property type="entry name" value="PX"/>
    <property type="match status" value="1"/>
</dbReference>
<protein>
    <recommendedName>
        <fullName evidence="6">PX domain-containing protein</fullName>
    </recommendedName>
</protein>
<dbReference type="SMART" id="SM00313">
    <property type="entry name" value="PXA"/>
    <property type="match status" value="1"/>
</dbReference>
<evidence type="ECO:0000259" key="3">
    <source>
        <dbReference type="PROSITE" id="PS50195"/>
    </source>
</evidence>
<dbReference type="SMART" id="SM00312">
    <property type="entry name" value="PX"/>
    <property type="match status" value="1"/>
</dbReference>
<feature type="region of interest" description="Disordered" evidence="1">
    <location>
        <begin position="730"/>
        <end position="763"/>
    </location>
</feature>
<evidence type="ECO:0000313" key="5">
    <source>
        <dbReference type="EMBL" id="CAD8428560.1"/>
    </source>
</evidence>
<dbReference type="PANTHER" id="PTHR22775:SF3">
    <property type="entry name" value="SORTING NEXIN-13"/>
    <property type="match status" value="1"/>
</dbReference>
<reference evidence="5" key="1">
    <citation type="submission" date="2021-01" db="EMBL/GenBank/DDBJ databases">
        <authorList>
            <person name="Corre E."/>
            <person name="Pelletier E."/>
            <person name="Niang G."/>
            <person name="Scheremetjew M."/>
            <person name="Finn R."/>
            <person name="Kale V."/>
            <person name="Holt S."/>
            <person name="Cochrane G."/>
            <person name="Meng A."/>
            <person name="Brown T."/>
            <person name="Cohen L."/>
        </authorList>
    </citation>
    <scope>NUCLEOTIDE SEQUENCE</scope>
    <source>
        <strain evidence="5">CCMP2058</strain>
    </source>
</reference>
<feature type="transmembrane region" description="Helical" evidence="2">
    <location>
        <begin position="6"/>
        <end position="27"/>
    </location>
</feature>
<dbReference type="InterPro" id="IPR036871">
    <property type="entry name" value="PX_dom_sf"/>
</dbReference>
<dbReference type="Gene3D" id="3.30.1520.10">
    <property type="entry name" value="Phox-like domain"/>
    <property type="match status" value="1"/>
</dbReference>
<dbReference type="EMBL" id="HBEM01000352">
    <property type="protein sequence ID" value="CAD8428560.1"/>
    <property type="molecule type" value="Transcribed_RNA"/>
</dbReference>
<accession>A0A7S0CN41</accession>
<evidence type="ECO:0008006" key="6">
    <source>
        <dbReference type="Google" id="ProtNLM"/>
    </source>
</evidence>
<dbReference type="PROSITE" id="PS51207">
    <property type="entry name" value="PXA"/>
    <property type="match status" value="1"/>
</dbReference>
<evidence type="ECO:0000256" key="1">
    <source>
        <dbReference type="SAM" id="MobiDB-lite"/>
    </source>
</evidence>
<feature type="compositionally biased region" description="Basic and acidic residues" evidence="1">
    <location>
        <begin position="730"/>
        <end position="742"/>
    </location>
</feature>
<dbReference type="AlphaFoldDB" id="A0A7S0CN41"/>
<proteinExistence type="predicted"/>
<dbReference type="PROSITE" id="PS50195">
    <property type="entry name" value="PX"/>
    <property type="match status" value="1"/>
</dbReference>
<dbReference type="PANTHER" id="PTHR22775">
    <property type="entry name" value="SORTING NEXIN"/>
    <property type="match status" value="1"/>
</dbReference>
<evidence type="ECO:0000259" key="4">
    <source>
        <dbReference type="PROSITE" id="PS51207"/>
    </source>
</evidence>
<keyword evidence="2" id="KW-0812">Transmembrane</keyword>
<sequence length="763" mass="87631">MGLYVLSFVVRIISAGVTAVIAVLAVLTMFHQSKTHKDDDESISLPTRLRRQRARTLAVEKELGMLCELILRDFIEYWYQNMSDDKEFTNNIRWALEHIVLMSMSRVLRIDWPAFVYKKILPALTDLIGIYSAASTKENLGDYVNLRPGNPKRVQRICEVLRKTNEFHTGIEYQEPYLRDFATALIGGLLQPEDFSCNAFRDLLRELLATKILASLIAYADPYWVNYGLWCLPDLSKPAPPPDAPPYYGPGYTRTEAQIKADKELEKRLKDWEEEKHRRAHDMEALVEGEIELNIACKNGLTFDAMWDLTIQGVRRRVEPKPFVSYEISVANGEYTWVVEKRYSDFKQLHDRLKKRFSEFATKVPGKHVLSNNMDPVFIQRRKQELQAYLQQLVWNRHVSESQLFHEFLVDRRQNIKAKRKGHRSSLPLDMVVTRSVRPIQEGLKRRNSAFMEIKGDRRRMQMGHKKTRSTFGDSLAKKKMMFNVPSLWKRKANPHLSTSLRSRNRRLANSSASSREAPLLGRPRSGAMLRPRLDGIKTTKRKVVDRKKHKSVSPSRRPMILRGDTSDAKDPEDTLREQVGKSVLDLLGRVLSLDSTAYVGHLGLLFGQSGSSPLADGALGAMKKVFTAPNIEWIIRYIREYTWPEGKELESGRDATPEEVIEAFVEGRKRLHLFFRSMGIGARLSLTPRIIDSLFEFVQIKIILKQFLFGVLEDVLLALLPELKAVSDKDEKYKEGYKSRSVEPTTHARRHSLGSTGSMTSQ</sequence>
<dbReference type="GO" id="GO:0035091">
    <property type="term" value="F:phosphatidylinositol binding"/>
    <property type="evidence" value="ECO:0007669"/>
    <property type="project" value="InterPro"/>
</dbReference>
<feature type="region of interest" description="Disordered" evidence="1">
    <location>
        <begin position="494"/>
        <end position="575"/>
    </location>
</feature>
<feature type="compositionally biased region" description="Basic and acidic residues" evidence="1">
    <location>
        <begin position="565"/>
        <end position="575"/>
    </location>
</feature>
<feature type="compositionally biased region" description="Polar residues" evidence="1">
    <location>
        <begin position="754"/>
        <end position="763"/>
    </location>
</feature>
<keyword evidence="2" id="KW-0472">Membrane</keyword>
<gene>
    <name evidence="5" type="ORF">LAMO00422_LOCUS254</name>
</gene>
<feature type="domain" description="PX" evidence="3">
    <location>
        <begin position="304"/>
        <end position="416"/>
    </location>
</feature>
<dbReference type="SUPFAM" id="SSF64268">
    <property type="entry name" value="PX domain"/>
    <property type="match status" value="1"/>
</dbReference>
<organism evidence="5">
    <name type="scientific">Amorphochlora amoebiformis</name>
    <dbReference type="NCBI Taxonomy" id="1561963"/>
    <lineage>
        <taxon>Eukaryota</taxon>
        <taxon>Sar</taxon>
        <taxon>Rhizaria</taxon>
        <taxon>Cercozoa</taxon>
        <taxon>Chlorarachniophyceae</taxon>
        <taxon>Amorphochlora</taxon>
    </lineage>
</organism>
<name>A0A7S0CN41_9EUKA</name>
<keyword evidence="2" id="KW-1133">Transmembrane helix</keyword>
<dbReference type="InterPro" id="IPR003114">
    <property type="entry name" value="Phox_assoc"/>
</dbReference>
<dbReference type="InterPro" id="IPR001683">
    <property type="entry name" value="PX_dom"/>
</dbReference>
<dbReference type="CDD" id="cd06093">
    <property type="entry name" value="PX_domain"/>
    <property type="match status" value="1"/>
</dbReference>
<feature type="domain" description="PXA" evidence="4">
    <location>
        <begin position="56"/>
        <end position="237"/>
    </location>
</feature>